<dbReference type="Gene3D" id="3.90.550.10">
    <property type="entry name" value="Spore Coat Polysaccharide Biosynthesis Protein SpsA, Chain A"/>
    <property type="match status" value="1"/>
</dbReference>
<comment type="caution">
    <text evidence="1">The sequence shown here is derived from an EMBL/GenBank/DDBJ whole genome shotgun (WGS) entry which is preliminary data.</text>
</comment>
<accession>A0ABT1AW14</accession>
<dbReference type="Proteomes" id="UP001206312">
    <property type="component" value="Unassembled WGS sequence"/>
</dbReference>
<dbReference type="EMBL" id="JAMXIB010000003">
    <property type="protein sequence ID" value="MCO5724246.1"/>
    <property type="molecule type" value="Genomic_DNA"/>
</dbReference>
<protein>
    <submittedName>
        <fullName evidence="1">DUF2064 domain-containing protein</fullName>
    </submittedName>
</protein>
<dbReference type="PANTHER" id="PTHR36529">
    <property type="entry name" value="SLL1095 PROTEIN"/>
    <property type="match status" value="1"/>
</dbReference>
<name>A0ABT1AW14_9FLAO</name>
<reference evidence="1 2" key="1">
    <citation type="submission" date="2022-06" db="EMBL/GenBank/DDBJ databases">
        <authorList>
            <person name="Xuan X."/>
        </authorList>
    </citation>
    <scope>NUCLEOTIDE SEQUENCE [LARGE SCALE GENOMIC DNA]</scope>
    <source>
        <strain evidence="1 2">2V75</strain>
    </source>
</reference>
<evidence type="ECO:0000313" key="1">
    <source>
        <dbReference type="EMBL" id="MCO5724246.1"/>
    </source>
</evidence>
<sequence>MNTSPAAILVFAQSAHLDAAQKGLRGSEALFDQLTRQTLRKARQTGLPCFHVGENEQQGETFALRLYHAMDSVFRQGFDRLVVIGNDSPDLLTETLLQAAAAIGPAKAVLGPSGDGGVYLIGIHRTACSPEVFLQLPWQQEDLFEHMVHWLGEAGNHPPVILAPRMDLDTLSDLRNWVGTSSIPGSLLKQLAKGLSKLIGGIIAPRTPACAPGYALLPCNKGSPVR</sequence>
<dbReference type="PANTHER" id="PTHR36529:SF1">
    <property type="entry name" value="GLYCOSYLTRANSFERASE"/>
    <property type="match status" value="1"/>
</dbReference>
<dbReference type="InterPro" id="IPR029044">
    <property type="entry name" value="Nucleotide-diphossugar_trans"/>
</dbReference>
<dbReference type="InterPro" id="IPR018641">
    <property type="entry name" value="Trfase_1_rSAM/seldom-assoc"/>
</dbReference>
<dbReference type="RefSeq" id="WP_252740627.1">
    <property type="nucleotide sequence ID" value="NZ_JAMXIB010000003.1"/>
</dbReference>
<organism evidence="1 2">
    <name type="scientific">Robiginitalea marina</name>
    <dbReference type="NCBI Taxonomy" id="2954105"/>
    <lineage>
        <taxon>Bacteria</taxon>
        <taxon>Pseudomonadati</taxon>
        <taxon>Bacteroidota</taxon>
        <taxon>Flavobacteriia</taxon>
        <taxon>Flavobacteriales</taxon>
        <taxon>Flavobacteriaceae</taxon>
        <taxon>Robiginitalea</taxon>
    </lineage>
</organism>
<dbReference type="Pfam" id="PF09837">
    <property type="entry name" value="DUF2064"/>
    <property type="match status" value="1"/>
</dbReference>
<proteinExistence type="predicted"/>
<dbReference type="SUPFAM" id="SSF53448">
    <property type="entry name" value="Nucleotide-diphospho-sugar transferases"/>
    <property type="match status" value="1"/>
</dbReference>
<evidence type="ECO:0000313" key="2">
    <source>
        <dbReference type="Proteomes" id="UP001206312"/>
    </source>
</evidence>
<keyword evidence="2" id="KW-1185">Reference proteome</keyword>
<gene>
    <name evidence="1" type="ORF">NG653_05230</name>
</gene>